<comment type="similarity">
    <text evidence="1">Belongs to the transferase hexapeptide repeat family.</text>
</comment>
<evidence type="ECO:0008006" key="7">
    <source>
        <dbReference type="Google" id="ProtNLM"/>
    </source>
</evidence>
<proteinExistence type="inferred from homology"/>
<gene>
    <name evidence="5" type="ORF">GWO68_10310</name>
</gene>
<dbReference type="InterPro" id="IPR001451">
    <property type="entry name" value="Hexapep"/>
</dbReference>
<evidence type="ECO:0000256" key="2">
    <source>
        <dbReference type="ARBA" id="ARBA00022679"/>
    </source>
</evidence>
<evidence type="ECO:0000313" key="5">
    <source>
        <dbReference type="EMBL" id="NDK56311.1"/>
    </source>
</evidence>
<comment type="caution">
    <text evidence="5">The sequence shown here is derived from an EMBL/GenBank/DDBJ whole genome shotgun (WGS) entry which is preliminary data.</text>
</comment>
<dbReference type="PANTHER" id="PTHR23416:SF23">
    <property type="entry name" value="ACETYLTRANSFERASE C18B11.09C-RELATED"/>
    <property type="match status" value="1"/>
</dbReference>
<keyword evidence="4" id="KW-0012">Acyltransferase</keyword>
<dbReference type="Pfam" id="PF00132">
    <property type="entry name" value="Hexapep"/>
    <property type="match status" value="1"/>
</dbReference>
<dbReference type="GO" id="GO:0008374">
    <property type="term" value="F:O-acyltransferase activity"/>
    <property type="evidence" value="ECO:0007669"/>
    <property type="project" value="TreeGrafter"/>
</dbReference>
<keyword evidence="6" id="KW-1185">Reference proteome</keyword>
<protein>
    <recommendedName>
        <fullName evidence="7">Acyltransferase</fullName>
    </recommendedName>
</protein>
<accession>A0A6B2H1R8</accession>
<name>A0A6B2H1R8_9BACT</name>
<dbReference type="InterPro" id="IPR011004">
    <property type="entry name" value="Trimer_LpxA-like_sf"/>
</dbReference>
<keyword evidence="2" id="KW-0808">Transferase</keyword>
<dbReference type="PROSITE" id="PS00101">
    <property type="entry name" value="HEXAPEP_TRANSFERASES"/>
    <property type="match status" value="1"/>
</dbReference>
<dbReference type="CDD" id="cd04647">
    <property type="entry name" value="LbH_MAT_like"/>
    <property type="match status" value="1"/>
</dbReference>
<dbReference type="RefSeq" id="WP_162346375.1">
    <property type="nucleotide sequence ID" value="NZ_JAAEAA010000012.1"/>
</dbReference>
<dbReference type="SUPFAM" id="SSF51161">
    <property type="entry name" value="Trimeric LpxA-like enzymes"/>
    <property type="match status" value="2"/>
</dbReference>
<organism evidence="5 6">
    <name type="scientific">Pontibacter fetidus</name>
    <dbReference type="NCBI Taxonomy" id="2700082"/>
    <lineage>
        <taxon>Bacteria</taxon>
        <taxon>Pseudomonadati</taxon>
        <taxon>Bacteroidota</taxon>
        <taxon>Cytophagia</taxon>
        <taxon>Cytophagales</taxon>
        <taxon>Hymenobacteraceae</taxon>
        <taxon>Pontibacter</taxon>
    </lineage>
</organism>
<dbReference type="AlphaFoldDB" id="A0A6B2H1R8"/>
<reference evidence="5 6" key="1">
    <citation type="submission" date="2020-01" db="EMBL/GenBank/DDBJ databases">
        <authorList>
            <person name="Kim M.K."/>
        </authorList>
    </citation>
    <scope>NUCLEOTIDE SEQUENCE [LARGE SCALE GENOMIC DNA]</scope>
    <source>
        <strain evidence="5 6">BT213</strain>
    </source>
</reference>
<keyword evidence="3" id="KW-0677">Repeat</keyword>
<dbReference type="Gene3D" id="2.160.10.10">
    <property type="entry name" value="Hexapeptide repeat proteins"/>
    <property type="match status" value="2"/>
</dbReference>
<evidence type="ECO:0000313" key="6">
    <source>
        <dbReference type="Proteomes" id="UP000478546"/>
    </source>
</evidence>
<sequence>MFQIAALLIKYFVLKIAKNLQWLFLLNKTIRGKNLKLSFPFIIEGKGKLSLGNNSKIGSNVKFGIGKGSKFEISESTTVENGVAIALADNSSFFIGKFCQIGQNSRLYIHSDWEVHSYAKIASACSIFAREPHTKGKLVIGQGSNIGDASTIDVSDNVIIGKEVALGPSCIIYTHDHDYKTESNAAWNGPLKLGKVLIEDGAWIGSRVIILPGVKIGKRAIVAAGSVVTKDIPDGSLYGGIPAKCIKENYYKQE</sequence>
<dbReference type="InterPro" id="IPR051159">
    <property type="entry name" value="Hexapeptide_acetyltransf"/>
</dbReference>
<dbReference type="GO" id="GO:0005829">
    <property type="term" value="C:cytosol"/>
    <property type="evidence" value="ECO:0007669"/>
    <property type="project" value="TreeGrafter"/>
</dbReference>
<evidence type="ECO:0000256" key="3">
    <source>
        <dbReference type="ARBA" id="ARBA00022737"/>
    </source>
</evidence>
<evidence type="ECO:0000256" key="1">
    <source>
        <dbReference type="ARBA" id="ARBA00007274"/>
    </source>
</evidence>
<dbReference type="Proteomes" id="UP000478546">
    <property type="component" value="Unassembled WGS sequence"/>
</dbReference>
<dbReference type="PANTHER" id="PTHR23416">
    <property type="entry name" value="SIALIC ACID SYNTHASE-RELATED"/>
    <property type="match status" value="1"/>
</dbReference>
<evidence type="ECO:0000256" key="4">
    <source>
        <dbReference type="ARBA" id="ARBA00023315"/>
    </source>
</evidence>
<dbReference type="InterPro" id="IPR018357">
    <property type="entry name" value="Hexapep_transf_CS"/>
</dbReference>
<dbReference type="EMBL" id="JAAEAA010000012">
    <property type="protein sequence ID" value="NDK56311.1"/>
    <property type="molecule type" value="Genomic_DNA"/>
</dbReference>